<keyword evidence="2" id="KW-0963">Cytoplasm</keyword>
<dbReference type="SUPFAM" id="SSF52047">
    <property type="entry name" value="RNI-like"/>
    <property type="match status" value="1"/>
</dbReference>
<dbReference type="AlphaFoldDB" id="W7WZJ8"/>
<evidence type="ECO:0000256" key="3">
    <source>
        <dbReference type="ARBA" id="ARBA00023212"/>
    </source>
</evidence>
<accession>W7WZJ8</accession>
<keyword evidence="5" id="KW-1185">Reference proteome</keyword>
<sequence>MKINLLFLNQKSHLFYQNLIQYQLFLINSQLKLKFIKINKHKEIEFHQMQNLFIKDENKFTIDLDNFYLLQNQNMNINESINKDYKQIELLKVNFNSLKFDGDYFLQNLYELSSKCTSLISLSICLDSTLINDLSLVSIQKLLSNSLKIKCLQLNLSQNLITKEGAYILAKGIRGNLNLQSISLNFEQATNYFYFYFKIFQQKLDLQLRTKKFIKLFKGTQIFNLTRAQLGVSFYFNFFLKLQKYIRKNQIESDAAIEFGKLLEQTQQLESLVLNFNNNKIKTEGAFQICKGISKCSKIKDLVLMFNNIYLIYDQQKYGLQPLGIQISKCRHLKKLVLDLGQNSNSSYNELLPILTNCTNLRHLQFDFNSKTTEFQLKSELNQFYFVIERANYITYLSLKIENYTFGTQGGQLLVNELLKCKNLITLQLSLIETNISIADFESLILESRRRLNLSQFYCIVQQSWLTQLQLKKSKYQYLFKKSAKMVQYSLVFTKSF</sequence>
<reference evidence="5" key="1">
    <citation type="journal article" date="2006" name="PLoS Biol.">
        <title>Macronuclear genome sequence of the ciliate Tetrahymena thermophila, a model eukaryote.</title>
        <authorList>
            <person name="Eisen J.A."/>
            <person name="Coyne R.S."/>
            <person name="Wu M."/>
            <person name="Wu D."/>
            <person name="Thiagarajan M."/>
            <person name="Wortman J.R."/>
            <person name="Badger J.H."/>
            <person name="Ren Q."/>
            <person name="Amedeo P."/>
            <person name="Jones K.M."/>
            <person name="Tallon L.J."/>
            <person name="Delcher A.L."/>
            <person name="Salzberg S.L."/>
            <person name="Silva J.C."/>
            <person name="Haas B.J."/>
            <person name="Majoros W.H."/>
            <person name="Farzad M."/>
            <person name="Carlton J.M."/>
            <person name="Smith R.K. Jr."/>
            <person name="Garg J."/>
            <person name="Pearlman R.E."/>
            <person name="Karrer K.M."/>
            <person name="Sun L."/>
            <person name="Manning G."/>
            <person name="Elde N.C."/>
            <person name="Turkewitz A.P."/>
            <person name="Asai D.J."/>
            <person name="Wilkes D.E."/>
            <person name="Wang Y."/>
            <person name="Cai H."/>
            <person name="Collins K."/>
            <person name="Stewart B.A."/>
            <person name="Lee S.R."/>
            <person name="Wilamowska K."/>
            <person name="Weinberg Z."/>
            <person name="Ruzzo W.L."/>
            <person name="Wloga D."/>
            <person name="Gaertig J."/>
            <person name="Frankel J."/>
            <person name="Tsao C.-C."/>
            <person name="Gorovsky M.A."/>
            <person name="Keeling P.J."/>
            <person name="Waller R.F."/>
            <person name="Patron N.J."/>
            <person name="Cherry J.M."/>
            <person name="Stover N.A."/>
            <person name="Krieger C.J."/>
            <person name="del Toro C."/>
            <person name="Ryder H.F."/>
            <person name="Williamson S.C."/>
            <person name="Barbeau R.A."/>
            <person name="Hamilton E.P."/>
            <person name="Orias E."/>
        </authorList>
    </citation>
    <scope>NUCLEOTIDE SEQUENCE [LARGE SCALE GENOMIC DNA]</scope>
    <source>
        <strain evidence="5">SB210</strain>
    </source>
</reference>
<evidence type="ECO:0000313" key="4">
    <source>
        <dbReference type="EMBL" id="EWS72285.1"/>
    </source>
</evidence>
<keyword evidence="4" id="KW-0808">Transferase</keyword>
<dbReference type="InterPro" id="IPR032675">
    <property type="entry name" value="LRR_dom_sf"/>
</dbReference>
<protein>
    <submittedName>
        <fullName evidence="4">Kinase domain protein, putative</fullName>
    </submittedName>
</protein>
<dbReference type="PANTHER" id="PTHR24107:SF20">
    <property type="entry name" value="DYNEIN REGULATORY COMPLEX SUBUNIT 5"/>
    <property type="match status" value="1"/>
</dbReference>
<comment type="subcellular location">
    <subcellularLocation>
        <location evidence="1">Cytoplasm</location>
        <location evidence="1">Cytoskeleton</location>
    </subcellularLocation>
</comment>
<proteinExistence type="predicted"/>
<dbReference type="GO" id="GO:0016301">
    <property type="term" value="F:kinase activity"/>
    <property type="evidence" value="ECO:0007669"/>
    <property type="project" value="UniProtKB-KW"/>
</dbReference>
<dbReference type="EMBL" id="GG662498">
    <property type="protein sequence ID" value="EWS72285.1"/>
    <property type="molecule type" value="Genomic_DNA"/>
</dbReference>
<name>W7WZJ8_TETTS</name>
<dbReference type="PANTHER" id="PTHR24107">
    <property type="entry name" value="YNEIN REGULATORY COMPLEX SUBUNIT 5"/>
    <property type="match status" value="1"/>
</dbReference>
<evidence type="ECO:0000256" key="1">
    <source>
        <dbReference type="ARBA" id="ARBA00004245"/>
    </source>
</evidence>
<keyword evidence="4" id="KW-0418">Kinase</keyword>
<dbReference type="Proteomes" id="UP000009168">
    <property type="component" value="Unassembled WGS sequence"/>
</dbReference>
<keyword evidence="3" id="KW-0206">Cytoskeleton</keyword>
<dbReference type="KEGG" id="tet:TTHERM_000571589"/>
<evidence type="ECO:0000256" key="2">
    <source>
        <dbReference type="ARBA" id="ARBA00022490"/>
    </source>
</evidence>
<dbReference type="RefSeq" id="XP_012655225.1">
    <property type="nucleotide sequence ID" value="XM_012799771.1"/>
</dbReference>
<dbReference type="InterPro" id="IPR052410">
    <property type="entry name" value="DRC5"/>
</dbReference>
<dbReference type="InParanoid" id="W7WZJ8"/>
<evidence type="ECO:0000313" key="5">
    <source>
        <dbReference type="Proteomes" id="UP000009168"/>
    </source>
</evidence>
<dbReference type="GO" id="GO:0005856">
    <property type="term" value="C:cytoskeleton"/>
    <property type="evidence" value="ECO:0007669"/>
    <property type="project" value="UniProtKB-SubCell"/>
</dbReference>
<organism evidence="4 5">
    <name type="scientific">Tetrahymena thermophila (strain SB210)</name>
    <dbReference type="NCBI Taxonomy" id="312017"/>
    <lineage>
        <taxon>Eukaryota</taxon>
        <taxon>Sar</taxon>
        <taxon>Alveolata</taxon>
        <taxon>Ciliophora</taxon>
        <taxon>Intramacronucleata</taxon>
        <taxon>Oligohymenophorea</taxon>
        <taxon>Hymenostomatida</taxon>
        <taxon>Tetrahymenina</taxon>
        <taxon>Tetrahymenidae</taxon>
        <taxon>Tetrahymena</taxon>
    </lineage>
</organism>
<dbReference type="Gene3D" id="3.80.10.10">
    <property type="entry name" value="Ribonuclease Inhibitor"/>
    <property type="match status" value="2"/>
</dbReference>
<dbReference type="GeneID" id="24439626"/>
<gene>
    <name evidence="4" type="ORF">TTHERM_000571589</name>
</gene>